<dbReference type="EMBL" id="OW970315">
    <property type="protein sequence ID" value="CAH6246503.1"/>
    <property type="molecule type" value="Genomic_DNA"/>
</dbReference>
<dbReference type="Pfam" id="PF00528">
    <property type="entry name" value="BPD_transp_1"/>
    <property type="match status" value="1"/>
</dbReference>
<dbReference type="Gene3D" id="1.10.3720.10">
    <property type="entry name" value="MetI-like"/>
    <property type="match status" value="1"/>
</dbReference>
<evidence type="ECO:0000256" key="8">
    <source>
        <dbReference type="ARBA" id="ARBA00024202"/>
    </source>
</evidence>
<feature type="transmembrane region" description="Helical" evidence="9">
    <location>
        <begin position="136"/>
        <end position="161"/>
    </location>
</feature>
<dbReference type="PANTHER" id="PTHR43163">
    <property type="entry name" value="DIPEPTIDE TRANSPORT SYSTEM PERMEASE PROTEIN DPPB-RELATED"/>
    <property type="match status" value="1"/>
</dbReference>
<comment type="similarity">
    <text evidence="8">Belongs to the binding-protein-dependent transport system permease family. OppBC subfamily.</text>
</comment>
<keyword evidence="5 9" id="KW-0812">Transmembrane</keyword>
<dbReference type="GO" id="GO:0071916">
    <property type="term" value="F:dipeptide transmembrane transporter activity"/>
    <property type="evidence" value="ECO:0007669"/>
    <property type="project" value="TreeGrafter"/>
</dbReference>
<accession>A0AAN2FBB0</accession>
<evidence type="ECO:0000256" key="5">
    <source>
        <dbReference type="ARBA" id="ARBA00022692"/>
    </source>
</evidence>
<protein>
    <submittedName>
        <fullName evidence="11">YliC</fullName>
    </submittedName>
</protein>
<dbReference type="RefSeq" id="WP_031591098.1">
    <property type="nucleotide sequence ID" value="NZ_JNVA01000009.1"/>
</dbReference>
<evidence type="ECO:0000256" key="1">
    <source>
        <dbReference type="ARBA" id="ARBA00004429"/>
    </source>
</evidence>
<keyword evidence="2 9" id="KW-0813">Transport</keyword>
<evidence type="ECO:0000256" key="7">
    <source>
        <dbReference type="ARBA" id="ARBA00023136"/>
    </source>
</evidence>
<evidence type="ECO:0000259" key="10">
    <source>
        <dbReference type="PROSITE" id="PS50928"/>
    </source>
</evidence>
<dbReference type="AlphaFoldDB" id="A0AAN2FBB0"/>
<proteinExistence type="inferred from homology"/>
<dbReference type="PROSITE" id="PS50928">
    <property type="entry name" value="ABC_TM1"/>
    <property type="match status" value="1"/>
</dbReference>
<evidence type="ECO:0000313" key="11">
    <source>
        <dbReference type="EMBL" id="CAH6246503.1"/>
    </source>
</evidence>
<dbReference type="InterPro" id="IPR045621">
    <property type="entry name" value="BPD_transp_1_N"/>
</dbReference>
<feature type="transmembrane region" description="Helical" evidence="9">
    <location>
        <begin position="243"/>
        <end position="265"/>
    </location>
</feature>
<dbReference type="InterPro" id="IPR000515">
    <property type="entry name" value="MetI-like"/>
</dbReference>
<dbReference type="SUPFAM" id="SSF161098">
    <property type="entry name" value="MetI-like"/>
    <property type="match status" value="1"/>
</dbReference>
<name>A0AAN2FBB0_ENTAG</name>
<organism evidence="11 12">
    <name type="scientific">Enterobacter agglomerans</name>
    <name type="common">Erwinia herbicola</name>
    <name type="synonym">Pantoea agglomerans</name>
    <dbReference type="NCBI Taxonomy" id="549"/>
    <lineage>
        <taxon>Bacteria</taxon>
        <taxon>Pseudomonadati</taxon>
        <taxon>Pseudomonadota</taxon>
        <taxon>Gammaproteobacteria</taxon>
        <taxon>Enterobacterales</taxon>
        <taxon>Erwiniaceae</taxon>
        <taxon>Pantoea</taxon>
        <taxon>Pantoea agglomerans group</taxon>
    </lineage>
</organism>
<evidence type="ECO:0000313" key="12">
    <source>
        <dbReference type="Proteomes" id="UP001158961"/>
    </source>
</evidence>
<sequence length="318" mass="34211">MNRYMLFLIARRIGAGILTLLIVSAVVFFITSLLPGDAAQMILGQNATPETVAALRQQLGLDQPLLMRYFHWLTGMVQGDFGTSFASHLPVSQLVAQRIPATFELAGITTLICVPLALIIGIIAAMNRGSRLDRALVIGTMATVAVPEFLVATVAVLIFAVKLHWVSAMSFGTPDSDLLSYLKAYALPVLTLCCVLVAQMARMTRAAIINQLDSPYLEMALLKGVSPLRAVLRHALPNAVGPIANAISLSLSYLFGGVIIIETIFSYPGLASQLVDAVSNRDLPVVQLCVMLFAACYLVLLLAADILTIAFNPKWRSA</sequence>
<comment type="subcellular location">
    <subcellularLocation>
        <location evidence="1">Cell inner membrane</location>
        <topology evidence="1">Multi-pass membrane protein</topology>
    </subcellularLocation>
    <subcellularLocation>
        <location evidence="9">Cell membrane</location>
        <topology evidence="9">Multi-pass membrane protein</topology>
    </subcellularLocation>
</comment>
<feature type="transmembrane region" description="Helical" evidence="9">
    <location>
        <begin position="285"/>
        <end position="311"/>
    </location>
</feature>
<dbReference type="Proteomes" id="UP001158961">
    <property type="component" value="Chromosome"/>
</dbReference>
<dbReference type="GO" id="GO:0005886">
    <property type="term" value="C:plasma membrane"/>
    <property type="evidence" value="ECO:0007669"/>
    <property type="project" value="UniProtKB-SubCell"/>
</dbReference>
<dbReference type="PANTHER" id="PTHR43163:SF6">
    <property type="entry name" value="DIPEPTIDE TRANSPORT SYSTEM PERMEASE PROTEIN DPPB-RELATED"/>
    <property type="match status" value="1"/>
</dbReference>
<evidence type="ECO:0000256" key="4">
    <source>
        <dbReference type="ARBA" id="ARBA00022519"/>
    </source>
</evidence>
<feature type="transmembrane region" description="Helical" evidence="9">
    <location>
        <begin position="105"/>
        <end position="124"/>
    </location>
</feature>
<keyword evidence="6 9" id="KW-1133">Transmembrane helix</keyword>
<feature type="transmembrane region" description="Helical" evidence="9">
    <location>
        <begin position="12"/>
        <end position="34"/>
    </location>
</feature>
<evidence type="ECO:0000256" key="3">
    <source>
        <dbReference type="ARBA" id="ARBA00022475"/>
    </source>
</evidence>
<feature type="transmembrane region" description="Helical" evidence="9">
    <location>
        <begin position="181"/>
        <end position="201"/>
    </location>
</feature>
<evidence type="ECO:0000256" key="6">
    <source>
        <dbReference type="ARBA" id="ARBA00022989"/>
    </source>
</evidence>
<dbReference type="Pfam" id="PF19300">
    <property type="entry name" value="BPD_transp_1_N"/>
    <property type="match status" value="1"/>
</dbReference>
<keyword evidence="3" id="KW-1003">Cell membrane</keyword>
<feature type="domain" description="ABC transmembrane type-1" evidence="10">
    <location>
        <begin position="99"/>
        <end position="311"/>
    </location>
</feature>
<gene>
    <name evidence="11" type="primary">dppB</name>
    <name evidence="11" type="ORF">DAPPPG734_07485</name>
</gene>
<reference evidence="11" key="1">
    <citation type="submission" date="2022-05" db="EMBL/GenBank/DDBJ databases">
        <authorList>
            <person name="Pothier F. J."/>
        </authorList>
    </citation>
    <scope>NUCLEOTIDE SEQUENCE</scope>
    <source>
        <strain evidence="11">DAPP-PG734</strain>
    </source>
</reference>
<evidence type="ECO:0000256" key="9">
    <source>
        <dbReference type="RuleBase" id="RU363032"/>
    </source>
</evidence>
<evidence type="ECO:0000256" key="2">
    <source>
        <dbReference type="ARBA" id="ARBA00022448"/>
    </source>
</evidence>
<dbReference type="CDD" id="cd06261">
    <property type="entry name" value="TM_PBP2"/>
    <property type="match status" value="1"/>
</dbReference>
<keyword evidence="7 9" id="KW-0472">Membrane</keyword>
<keyword evidence="4" id="KW-0997">Cell inner membrane</keyword>
<dbReference type="InterPro" id="IPR035906">
    <property type="entry name" value="MetI-like_sf"/>
</dbReference>